<dbReference type="EMBL" id="JABBWE010000151">
    <property type="protein sequence ID" value="KAG1784397.1"/>
    <property type="molecule type" value="Genomic_DNA"/>
</dbReference>
<reference evidence="1" key="1">
    <citation type="journal article" date="2020" name="New Phytol.">
        <title>Comparative genomics reveals dynamic genome evolution in host specialist ectomycorrhizal fungi.</title>
        <authorList>
            <person name="Lofgren L.A."/>
            <person name="Nguyen N.H."/>
            <person name="Vilgalys R."/>
            <person name="Ruytinx J."/>
            <person name="Liao H.L."/>
            <person name="Branco S."/>
            <person name="Kuo A."/>
            <person name="LaButti K."/>
            <person name="Lipzen A."/>
            <person name="Andreopoulos W."/>
            <person name="Pangilinan J."/>
            <person name="Riley R."/>
            <person name="Hundley H."/>
            <person name="Na H."/>
            <person name="Barry K."/>
            <person name="Grigoriev I.V."/>
            <person name="Stajich J.E."/>
            <person name="Kennedy P.G."/>
        </authorList>
    </citation>
    <scope>NUCLEOTIDE SEQUENCE</scope>
    <source>
        <strain evidence="1">S12</strain>
    </source>
</reference>
<evidence type="ECO:0000313" key="1">
    <source>
        <dbReference type="EMBL" id="KAG1784397.1"/>
    </source>
</evidence>
<name>A0A9P7D9W6_9AGAM</name>
<dbReference type="OrthoDB" id="2679535at2759"/>
<dbReference type="AlphaFoldDB" id="A0A9P7D9W6"/>
<proteinExistence type="predicted"/>
<feature type="non-terminal residue" evidence="1">
    <location>
        <position position="1"/>
    </location>
</feature>
<organism evidence="1 2">
    <name type="scientific">Suillus plorans</name>
    <dbReference type="NCBI Taxonomy" id="116603"/>
    <lineage>
        <taxon>Eukaryota</taxon>
        <taxon>Fungi</taxon>
        <taxon>Dikarya</taxon>
        <taxon>Basidiomycota</taxon>
        <taxon>Agaricomycotina</taxon>
        <taxon>Agaricomycetes</taxon>
        <taxon>Agaricomycetidae</taxon>
        <taxon>Boletales</taxon>
        <taxon>Suillineae</taxon>
        <taxon>Suillaceae</taxon>
        <taxon>Suillus</taxon>
    </lineage>
</organism>
<gene>
    <name evidence="1" type="ORF">HD556DRAFT_1196922</name>
</gene>
<dbReference type="Proteomes" id="UP000719766">
    <property type="component" value="Unassembled WGS sequence"/>
</dbReference>
<evidence type="ECO:0000313" key="2">
    <source>
        <dbReference type="Proteomes" id="UP000719766"/>
    </source>
</evidence>
<dbReference type="GeneID" id="64590061"/>
<protein>
    <submittedName>
        <fullName evidence="1">Uncharacterized protein</fullName>
    </submittedName>
</protein>
<comment type="caution">
    <text evidence="1">The sequence shown here is derived from an EMBL/GenBank/DDBJ whole genome shotgun (WGS) entry which is preliminary data.</text>
</comment>
<dbReference type="RefSeq" id="XP_041151882.1">
    <property type="nucleotide sequence ID" value="XM_041296297.1"/>
</dbReference>
<sequence>MVKDQEYQTHLSSAVESKEVRAGHVDGEILETLWAPFNKISPTAQSMNPEKISIWKIDEKKAMEQRGEYLDIYQLQMNKAPTMAEIRLKLTESENTDTSKPRTVSWLITGINLEDLQDGLRADIRQLPTDATPGQKASIEEKRQRLTARIAKFHETADAMTASMDLGTATVHSDDPRFCYAGHDENGWGEVSDEEISEYIDEEILAEEMGIWMP</sequence>
<keyword evidence="2" id="KW-1185">Reference proteome</keyword>
<accession>A0A9P7D9W6</accession>